<dbReference type="InterPro" id="IPR038765">
    <property type="entry name" value="Papain-like_cys_pep_sf"/>
</dbReference>
<dbReference type="Gene3D" id="3.90.1720.10">
    <property type="entry name" value="endopeptidase domain like (from Nostoc punctiforme)"/>
    <property type="match status" value="1"/>
</dbReference>
<sequence length="196" mass="21319">MPSVYILLSRTKTLYSRVVRLAEGGGNYTHASLALGPGCSRVYSFSRKYAQLPLPSPLVREDVPGSYMARHPQTPCALYSLTVTGGQYDAVSRRVEEMLSGGVKYRYSLLGSALCALDIAHERGYHFFCSQFVASVLSECAALELPRSPSLIRPSDFELMDALTLAYAGPVCEAPGVEDIFEKGEPYALPGKARAN</sequence>
<dbReference type="SUPFAM" id="SSF54001">
    <property type="entry name" value="Cysteine proteinases"/>
    <property type="match status" value="1"/>
</dbReference>
<dbReference type="EMBL" id="DVGA01000080">
    <property type="protein sequence ID" value="HIQ79141.1"/>
    <property type="molecule type" value="Genomic_DNA"/>
</dbReference>
<evidence type="ECO:0000313" key="2">
    <source>
        <dbReference type="Proteomes" id="UP000824262"/>
    </source>
</evidence>
<name>A0A9D0ZGR5_9FIRM</name>
<evidence type="ECO:0000313" key="1">
    <source>
        <dbReference type="EMBL" id="HIQ79141.1"/>
    </source>
</evidence>
<dbReference type="Proteomes" id="UP000824262">
    <property type="component" value="Unassembled WGS sequence"/>
</dbReference>
<comment type="caution">
    <text evidence="1">The sequence shown here is derived from an EMBL/GenBank/DDBJ whole genome shotgun (WGS) entry which is preliminary data.</text>
</comment>
<dbReference type="AlphaFoldDB" id="A0A9D0ZGR5"/>
<gene>
    <name evidence="1" type="ORF">IAB77_07775</name>
</gene>
<reference evidence="1" key="1">
    <citation type="submission" date="2020-10" db="EMBL/GenBank/DDBJ databases">
        <authorList>
            <person name="Gilroy R."/>
        </authorList>
    </citation>
    <scope>NUCLEOTIDE SEQUENCE</scope>
    <source>
        <strain evidence="1">ChiBcolR7-354</strain>
    </source>
</reference>
<accession>A0A9D0ZGR5</accession>
<proteinExistence type="predicted"/>
<reference evidence="1" key="2">
    <citation type="journal article" date="2021" name="PeerJ">
        <title>Extensive microbial diversity within the chicken gut microbiome revealed by metagenomics and culture.</title>
        <authorList>
            <person name="Gilroy R."/>
            <person name="Ravi A."/>
            <person name="Getino M."/>
            <person name="Pursley I."/>
            <person name="Horton D.L."/>
            <person name="Alikhan N.F."/>
            <person name="Baker D."/>
            <person name="Gharbi K."/>
            <person name="Hall N."/>
            <person name="Watson M."/>
            <person name="Adriaenssens E.M."/>
            <person name="Foster-Nyarko E."/>
            <person name="Jarju S."/>
            <person name="Secka A."/>
            <person name="Antonio M."/>
            <person name="Oren A."/>
            <person name="Chaudhuri R.R."/>
            <person name="La Ragione R."/>
            <person name="Hildebrand F."/>
            <person name="Pallen M.J."/>
        </authorList>
    </citation>
    <scope>NUCLEOTIDE SEQUENCE</scope>
    <source>
        <strain evidence="1">ChiBcolR7-354</strain>
    </source>
</reference>
<protein>
    <submittedName>
        <fullName evidence="1">Uncharacterized protein</fullName>
    </submittedName>
</protein>
<organism evidence="1 2">
    <name type="scientific">Candidatus Scatomorpha intestinavium</name>
    <dbReference type="NCBI Taxonomy" id="2840922"/>
    <lineage>
        <taxon>Bacteria</taxon>
        <taxon>Bacillati</taxon>
        <taxon>Bacillota</taxon>
        <taxon>Clostridia</taxon>
        <taxon>Eubacteriales</taxon>
        <taxon>Candidatus Scatomorpha</taxon>
    </lineage>
</organism>